<name>A0A1S8CW43_9GAMM</name>
<dbReference type="PANTHER" id="PTHR38482">
    <property type="entry name" value="DMT FAMILY PROTEIN"/>
    <property type="match status" value="1"/>
</dbReference>
<dbReference type="Proteomes" id="UP000192132">
    <property type="component" value="Unassembled WGS sequence"/>
</dbReference>
<gene>
    <name evidence="2" type="ORF">BKE30_06095</name>
</gene>
<dbReference type="EMBL" id="MLCN01000014">
    <property type="protein sequence ID" value="ONG41002.1"/>
    <property type="molecule type" value="Genomic_DNA"/>
</dbReference>
<dbReference type="AlphaFoldDB" id="A0A1S8CW43"/>
<dbReference type="PIRSF" id="PIRSF021239">
    <property type="entry name" value="UCP021239"/>
    <property type="match status" value="1"/>
</dbReference>
<comment type="caution">
    <text evidence="2">The sequence shown here is derived from an EMBL/GenBank/DDBJ whole genome shotgun (WGS) entry which is preliminary data.</text>
</comment>
<proteinExistence type="predicted"/>
<keyword evidence="3" id="KW-1185">Reference proteome</keyword>
<dbReference type="OrthoDB" id="9805206at2"/>
<dbReference type="PANTHER" id="PTHR38482:SF1">
    <property type="entry name" value="DMT FAMILY PROTEIN"/>
    <property type="match status" value="1"/>
</dbReference>
<protein>
    <recommendedName>
        <fullName evidence="4">DMT family protein</fullName>
    </recommendedName>
</protein>
<feature type="transmembrane region" description="Helical" evidence="1">
    <location>
        <begin position="34"/>
        <end position="51"/>
    </location>
</feature>
<evidence type="ECO:0008006" key="4">
    <source>
        <dbReference type="Google" id="ProtNLM"/>
    </source>
</evidence>
<keyword evidence="1" id="KW-1133">Transmembrane helix</keyword>
<organism evidence="2 3">
    <name type="scientific">Alkanindiges hydrocarboniclasticus</name>
    <dbReference type="NCBI Taxonomy" id="1907941"/>
    <lineage>
        <taxon>Bacteria</taxon>
        <taxon>Pseudomonadati</taxon>
        <taxon>Pseudomonadota</taxon>
        <taxon>Gammaproteobacteria</taxon>
        <taxon>Moraxellales</taxon>
        <taxon>Moraxellaceae</taxon>
        <taxon>Alkanindiges</taxon>
    </lineage>
</organism>
<dbReference type="Pfam" id="PF04342">
    <property type="entry name" value="DMT_6"/>
    <property type="match status" value="1"/>
</dbReference>
<accession>A0A1S8CW43</accession>
<sequence>MSALWFPLFLLVVSNCFMTLAWYGHLKFLHHAPLWQAILCGWLIALLEYAFMVPANRFLNEQGFSLGQMKITQEVITLLVFVPFMLWMFKQPFKLDYVWAGLCLLGAVFFVFRSHGVSA</sequence>
<keyword evidence="1" id="KW-0812">Transmembrane</keyword>
<evidence type="ECO:0000313" key="2">
    <source>
        <dbReference type="EMBL" id="ONG41002.1"/>
    </source>
</evidence>
<keyword evidence="1" id="KW-0472">Membrane</keyword>
<dbReference type="InterPro" id="IPR007437">
    <property type="entry name" value="DUF486"/>
</dbReference>
<evidence type="ECO:0000256" key="1">
    <source>
        <dbReference type="SAM" id="Phobius"/>
    </source>
</evidence>
<feature type="transmembrane region" description="Helical" evidence="1">
    <location>
        <begin position="71"/>
        <end position="89"/>
    </location>
</feature>
<evidence type="ECO:0000313" key="3">
    <source>
        <dbReference type="Proteomes" id="UP000192132"/>
    </source>
</evidence>
<feature type="transmembrane region" description="Helical" evidence="1">
    <location>
        <begin position="95"/>
        <end position="112"/>
    </location>
</feature>
<dbReference type="RefSeq" id="WP_076877729.1">
    <property type="nucleotide sequence ID" value="NZ_MLCN01000014.1"/>
</dbReference>
<reference evidence="2 3" key="1">
    <citation type="submission" date="2016-10" db="EMBL/GenBank/DDBJ databases">
        <title>Draft Genome sequence of Alkanindiges sp. strain H1.</title>
        <authorList>
            <person name="Subhash Y."/>
            <person name="Lee S."/>
        </authorList>
    </citation>
    <scope>NUCLEOTIDE SEQUENCE [LARGE SCALE GENOMIC DNA]</scope>
    <source>
        <strain evidence="2 3">H1</strain>
    </source>
</reference>